<keyword evidence="2" id="KW-1185">Reference proteome</keyword>
<dbReference type="KEGG" id="mgot:MgSA37_02001"/>
<gene>
    <name evidence="1" type="ORF">MgSA37_02001</name>
</gene>
<dbReference type="Proteomes" id="UP000218263">
    <property type="component" value="Chromosome"/>
</dbReference>
<dbReference type="EMBL" id="AP017313">
    <property type="protein sequence ID" value="BAU53830.1"/>
    <property type="molecule type" value="Genomic_DNA"/>
</dbReference>
<dbReference type="CDD" id="cd03398">
    <property type="entry name" value="PAP2_haloperoxidase"/>
    <property type="match status" value="1"/>
</dbReference>
<dbReference type="Gene3D" id="1.10.606.20">
    <property type="match status" value="1"/>
</dbReference>
<dbReference type="InterPro" id="IPR036938">
    <property type="entry name" value="PAP2/HPO_sf"/>
</dbReference>
<evidence type="ECO:0000313" key="1">
    <source>
        <dbReference type="EMBL" id="BAU53830.1"/>
    </source>
</evidence>
<dbReference type="SUPFAM" id="SSF48317">
    <property type="entry name" value="Acid phosphatase/Vanadium-dependent haloperoxidase"/>
    <property type="match status" value="1"/>
</dbReference>
<dbReference type="PANTHER" id="PTHR34599">
    <property type="entry name" value="PEROXIDASE-RELATED"/>
    <property type="match status" value="1"/>
</dbReference>
<sequence length="441" mass="49141">MNRLLFSILAIALFFASCKNPDYQKIFNNPALYSATVHELNGVVMGNNFSPVVASRNYAYANVAAYEVVAAGDSAHYQSLAGQLNGLKTVPKPFKGKQIDYEYAALLAFCKVGEAVTFPEGSLKYYTDSLHQLAVAHGMPAEMIGNSEDYAKLVSAAIMKWSKKDNYLKTRSESKFAINDSAGRWVPTPPAYSEAVEPHWNEIRPMVINQVPPIAVALPPAFNIKDTSSKYYHEVMYIKTTTEHLTPDQTHIAEFWDDNPGKLNVSGHVMFITKKFSPPGHWMSIVGIGAEKAKADFNTTVCAYAKTSIAIFDGFIQCWTEKYAFKTVRPETVINKYFDPSWRPHLQTPPFPEYTCGHCTNSGAAAEALSSVLGDHVAYTDTSELEFGIKSRSYKSFRDAANENIWGRFYGGIHYYNSCVVSHEYGKEVGDIVVKLLKMKK</sequence>
<reference evidence="1 2" key="1">
    <citation type="submission" date="2015-12" db="EMBL/GenBank/DDBJ databases">
        <title>Genome sequence of Mucilaginibacter gotjawali.</title>
        <authorList>
            <person name="Lee J.S."/>
            <person name="Lee K.C."/>
            <person name="Kim K.K."/>
            <person name="Lee B.W."/>
        </authorList>
    </citation>
    <scope>NUCLEOTIDE SEQUENCE [LARGE SCALE GENOMIC DNA]</scope>
    <source>
        <strain evidence="1 2">SA3-7</strain>
    </source>
</reference>
<dbReference type="PANTHER" id="PTHR34599:SF2">
    <property type="entry name" value="TRAF-TYPE DOMAIN-CONTAINING PROTEIN"/>
    <property type="match status" value="1"/>
</dbReference>
<dbReference type="RefSeq" id="WP_096351538.1">
    <property type="nucleotide sequence ID" value="NZ_AP017313.1"/>
</dbReference>
<dbReference type="PROSITE" id="PS51257">
    <property type="entry name" value="PROKAR_LIPOPROTEIN"/>
    <property type="match status" value="1"/>
</dbReference>
<organism evidence="1 2">
    <name type="scientific">Mucilaginibacter gotjawali</name>
    <dbReference type="NCBI Taxonomy" id="1550579"/>
    <lineage>
        <taxon>Bacteria</taxon>
        <taxon>Pseudomonadati</taxon>
        <taxon>Bacteroidota</taxon>
        <taxon>Sphingobacteriia</taxon>
        <taxon>Sphingobacteriales</taxon>
        <taxon>Sphingobacteriaceae</taxon>
        <taxon>Mucilaginibacter</taxon>
    </lineage>
</organism>
<protein>
    <submittedName>
        <fullName evidence="1">Uncharacterized protein</fullName>
    </submittedName>
</protein>
<evidence type="ECO:0000313" key="2">
    <source>
        <dbReference type="Proteomes" id="UP000218263"/>
    </source>
</evidence>
<dbReference type="OrthoDB" id="9780455at2"/>
<name>A0A110AZ85_9SPHI</name>
<proteinExistence type="predicted"/>
<dbReference type="AlphaFoldDB" id="A0A110AZ85"/>
<dbReference type="InterPro" id="IPR052559">
    <property type="entry name" value="V-haloperoxidase"/>
</dbReference>
<accession>A0A110AZ85</accession>